<proteinExistence type="predicted"/>
<dbReference type="Proteomes" id="UP000182272">
    <property type="component" value="Chromosome I"/>
</dbReference>
<organism evidence="1 2">
    <name type="scientific">Pseudomonas asplenii</name>
    <dbReference type="NCBI Taxonomy" id="53407"/>
    <lineage>
        <taxon>Bacteria</taxon>
        <taxon>Pseudomonadati</taxon>
        <taxon>Pseudomonadota</taxon>
        <taxon>Gammaproteobacteria</taxon>
        <taxon>Pseudomonadales</taxon>
        <taxon>Pseudomonadaceae</taxon>
        <taxon>Pseudomonas</taxon>
    </lineage>
</organism>
<accession>A0A1H6NZB7</accession>
<dbReference type="RefSeq" id="WP_026007546.1">
    <property type="nucleotide sequence ID" value="NZ_CP087202.1"/>
</dbReference>
<evidence type="ECO:0000313" key="2">
    <source>
        <dbReference type="Proteomes" id="UP000182272"/>
    </source>
</evidence>
<evidence type="ECO:0008006" key="3">
    <source>
        <dbReference type="Google" id="ProtNLM"/>
    </source>
</evidence>
<dbReference type="Pfam" id="PF19619">
    <property type="entry name" value="DUF6124"/>
    <property type="match status" value="1"/>
</dbReference>
<reference evidence="1 2" key="1">
    <citation type="submission" date="2016-10" db="EMBL/GenBank/DDBJ databases">
        <authorList>
            <person name="de Groot N.N."/>
        </authorList>
    </citation>
    <scope>NUCLEOTIDE SEQUENCE [LARGE SCALE GENOMIC DNA]</scope>
    <source>
        <strain evidence="1 2">LMG 2158</strain>
    </source>
</reference>
<dbReference type="AlphaFoldDB" id="A0A1H6NZB7"/>
<protein>
    <recommendedName>
        <fullName evidence="3">DUF3077 domain-containing protein</fullName>
    </recommendedName>
</protein>
<dbReference type="EMBL" id="LT629972">
    <property type="protein sequence ID" value="SEI22479.1"/>
    <property type="molecule type" value="Genomic_DNA"/>
</dbReference>
<gene>
    <name evidence="1" type="ORF">SAMN05216581_4821</name>
</gene>
<name>A0A1H6NZB7_9PSED</name>
<evidence type="ECO:0000313" key="1">
    <source>
        <dbReference type="EMBL" id="SEI22479.1"/>
    </source>
</evidence>
<sequence>MFKITPNPPPPSKAGGINPLIADRALSHYNLGPDACSKSFPAEGDDRRLPEAGNQEEALVDIYSILQSAAATAYEHADNQTGANRKVAMGVVHLIELAQLRMDWMLEKLPVGSSG</sequence>
<dbReference type="OrthoDB" id="7023633at2"/>